<protein>
    <submittedName>
        <fullName evidence="2">Jg27454 protein</fullName>
    </submittedName>
</protein>
<dbReference type="EMBL" id="CAKXAJ010016594">
    <property type="protein sequence ID" value="CAH2216731.1"/>
    <property type="molecule type" value="Genomic_DNA"/>
</dbReference>
<dbReference type="AlphaFoldDB" id="A0A8S4QUY3"/>
<evidence type="ECO:0000313" key="3">
    <source>
        <dbReference type="Proteomes" id="UP000838756"/>
    </source>
</evidence>
<dbReference type="Proteomes" id="UP000838756">
    <property type="component" value="Unassembled WGS sequence"/>
</dbReference>
<reference evidence="2" key="1">
    <citation type="submission" date="2022-03" db="EMBL/GenBank/DDBJ databases">
        <authorList>
            <person name="Lindestad O."/>
        </authorList>
    </citation>
    <scope>NUCLEOTIDE SEQUENCE</scope>
</reference>
<feature type="compositionally biased region" description="Polar residues" evidence="1">
    <location>
        <begin position="66"/>
        <end position="77"/>
    </location>
</feature>
<feature type="region of interest" description="Disordered" evidence="1">
    <location>
        <begin position="56"/>
        <end position="77"/>
    </location>
</feature>
<gene>
    <name evidence="2" type="primary">jg27454</name>
    <name evidence="2" type="ORF">PAEG_LOCUS4696</name>
</gene>
<name>A0A8S4QUY3_9NEOP</name>
<sequence>MFHRCKTGRFYSSNVRHWSKQQADTYRSYRGDPDRDLFGRISIVWETRQHVAMLPGESDDLDPHSTHTLHNNFTGAN</sequence>
<organism evidence="2 3">
    <name type="scientific">Pararge aegeria aegeria</name>
    <dbReference type="NCBI Taxonomy" id="348720"/>
    <lineage>
        <taxon>Eukaryota</taxon>
        <taxon>Metazoa</taxon>
        <taxon>Ecdysozoa</taxon>
        <taxon>Arthropoda</taxon>
        <taxon>Hexapoda</taxon>
        <taxon>Insecta</taxon>
        <taxon>Pterygota</taxon>
        <taxon>Neoptera</taxon>
        <taxon>Endopterygota</taxon>
        <taxon>Lepidoptera</taxon>
        <taxon>Glossata</taxon>
        <taxon>Ditrysia</taxon>
        <taxon>Papilionoidea</taxon>
        <taxon>Nymphalidae</taxon>
        <taxon>Satyrinae</taxon>
        <taxon>Satyrini</taxon>
        <taxon>Parargina</taxon>
        <taxon>Pararge</taxon>
    </lineage>
</organism>
<evidence type="ECO:0000313" key="2">
    <source>
        <dbReference type="EMBL" id="CAH2216731.1"/>
    </source>
</evidence>
<keyword evidence="3" id="KW-1185">Reference proteome</keyword>
<comment type="caution">
    <text evidence="2">The sequence shown here is derived from an EMBL/GenBank/DDBJ whole genome shotgun (WGS) entry which is preliminary data.</text>
</comment>
<evidence type="ECO:0000256" key="1">
    <source>
        <dbReference type="SAM" id="MobiDB-lite"/>
    </source>
</evidence>
<proteinExistence type="predicted"/>
<accession>A0A8S4QUY3</accession>